<dbReference type="Proteomes" id="UP000823886">
    <property type="component" value="Unassembled WGS sequence"/>
</dbReference>
<dbReference type="InterPro" id="IPR029039">
    <property type="entry name" value="Flavoprotein-like_sf"/>
</dbReference>
<proteinExistence type="predicted"/>
<evidence type="ECO:0000313" key="4">
    <source>
        <dbReference type="EMBL" id="HJC63232.1"/>
    </source>
</evidence>
<dbReference type="PANTHER" id="PTHR43278:SF2">
    <property type="entry name" value="IRON-SULFUR FLAVOPROTEIN"/>
    <property type="match status" value="1"/>
</dbReference>
<name>A0A9D2PLG0_9FIRM</name>
<reference evidence="4" key="1">
    <citation type="journal article" date="2021" name="PeerJ">
        <title>Extensive microbial diversity within the chicken gut microbiome revealed by metagenomics and culture.</title>
        <authorList>
            <person name="Gilroy R."/>
            <person name="Ravi A."/>
            <person name="Getino M."/>
            <person name="Pursley I."/>
            <person name="Horton D.L."/>
            <person name="Alikhan N.F."/>
            <person name="Baker D."/>
            <person name="Gharbi K."/>
            <person name="Hall N."/>
            <person name="Watson M."/>
            <person name="Adriaenssens E.M."/>
            <person name="Foster-Nyarko E."/>
            <person name="Jarju S."/>
            <person name="Secka A."/>
            <person name="Antonio M."/>
            <person name="Oren A."/>
            <person name="Chaudhuri R.R."/>
            <person name="La Ragione R."/>
            <person name="Hildebrand F."/>
            <person name="Pallen M.J."/>
        </authorList>
    </citation>
    <scope>NUCLEOTIDE SEQUENCE</scope>
    <source>
        <strain evidence="4">ChiBcec2-3848</strain>
    </source>
</reference>
<evidence type="ECO:0000256" key="2">
    <source>
        <dbReference type="ARBA" id="ARBA00022643"/>
    </source>
</evidence>
<protein>
    <submittedName>
        <fullName evidence="4">Flavodoxin family protein</fullName>
    </submittedName>
</protein>
<evidence type="ECO:0000313" key="5">
    <source>
        <dbReference type="Proteomes" id="UP000823886"/>
    </source>
</evidence>
<evidence type="ECO:0000256" key="1">
    <source>
        <dbReference type="ARBA" id="ARBA00022630"/>
    </source>
</evidence>
<keyword evidence="2" id="KW-0288">FMN</keyword>
<dbReference type="Pfam" id="PF03358">
    <property type="entry name" value="FMN_red"/>
    <property type="match status" value="1"/>
</dbReference>
<dbReference type="Gene3D" id="3.40.50.360">
    <property type="match status" value="1"/>
</dbReference>
<dbReference type="AlphaFoldDB" id="A0A9D2PLG0"/>
<reference evidence="4" key="2">
    <citation type="submission" date="2021-04" db="EMBL/GenBank/DDBJ databases">
        <authorList>
            <person name="Gilroy R."/>
        </authorList>
    </citation>
    <scope>NUCLEOTIDE SEQUENCE</scope>
    <source>
        <strain evidence="4">ChiBcec2-3848</strain>
    </source>
</reference>
<organism evidence="4 5">
    <name type="scientific">Candidatus Blautia merdavium</name>
    <dbReference type="NCBI Taxonomy" id="2838494"/>
    <lineage>
        <taxon>Bacteria</taxon>
        <taxon>Bacillati</taxon>
        <taxon>Bacillota</taxon>
        <taxon>Clostridia</taxon>
        <taxon>Lachnospirales</taxon>
        <taxon>Lachnospiraceae</taxon>
        <taxon>Blautia</taxon>
    </lineage>
</organism>
<dbReference type="EMBL" id="DWVZ01000082">
    <property type="protein sequence ID" value="HJC63232.1"/>
    <property type="molecule type" value="Genomic_DNA"/>
</dbReference>
<accession>A0A9D2PLG0</accession>
<dbReference type="GO" id="GO:0016491">
    <property type="term" value="F:oxidoreductase activity"/>
    <property type="evidence" value="ECO:0007669"/>
    <property type="project" value="InterPro"/>
</dbReference>
<comment type="caution">
    <text evidence="4">The sequence shown here is derived from an EMBL/GenBank/DDBJ whole genome shotgun (WGS) entry which is preliminary data.</text>
</comment>
<dbReference type="InterPro" id="IPR051796">
    <property type="entry name" value="ISF_SsuE-like"/>
</dbReference>
<feature type="domain" description="NADPH-dependent FMN reductase-like" evidence="3">
    <location>
        <begin position="1"/>
        <end position="108"/>
    </location>
</feature>
<dbReference type="InterPro" id="IPR005025">
    <property type="entry name" value="FMN_Rdtase-like_dom"/>
</dbReference>
<dbReference type="PANTHER" id="PTHR43278">
    <property type="entry name" value="NAD(P)H-DEPENDENT FMN-CONTAINING OXIDOREDUCTASE YWQN-RELATED"/>
    <property type="match status" value="1"/>
</dbReference>
<evidence type="ECO:0000259" key="3">
    <source>
        <dbReference type="Pfam" id="PF03358"/>
    </source>
</evidence>
<gene>
    <name evidence="4" type="ORF">H9753_06405</name>
</gene>
<sequence>MKIVLLQGSPNKKGSTHILAEEFSRGAREAGHSVQRFDLTDLQVNPCTGCIACGYEGPCVQKDDNEKIRTAVLGADMIVFATPLYYYGMSAQLKTVIDRFCAYNSSITRKHMKSALLSVAWNSDGWTFDALESHYETLVRYLDFRDQGRILGKGCGSPSMTKRSPYPERAYELGKKL</sequence>
<dbReference type="SUPFAM" id="SSF52218">
    <property type="entry name" value="Flavoproteins"/>
    <property type="match status" value="1"/>
</dbReference>
<keyword evidence="1" id="KW-0285">Flavoprotein</keyword>